<proteinExistence type="predicted"/>
<keyword evidence="3" id="KW-0804">Transcription</keyword>
<dbReference type="CDD" id="cd01392">
    <property type="entry name" value="HTH_LacI"/>
    <property type="match status" value="1"/>
</dbReference>
<dbReference type="SUPFAM" id="SSF53822">
    <property type="entry name" value="Periplasmic binding protein-like I"/>
    <property type="match status" value="1"/>
</dbReference>
<accession>A0A9D2JNF5</accession>
<dbReference type="Pfam" id="PF00356">
    <property type="entry name" value="LacI"/>
    <property type="match status" value="1"/>
</dbReference>
<dbReference type="SUPFAM" id="SSF47413">
    <property type="entry name" value="lambda repressor-like DNA-binding domains"/>
    <property type="match status" value="1"/>
</dbReference>
<dbReference type="EMBL" id="DXBF01000007">
    <property type="protein sequence ID" value="HIZ61296.1"/>
    <property type="molecule type" value="Genomic_DNA"/>
</dbReference>
<keyword evidence="1" id="KW-0805">Transcription regulation</keyword>
<dbReference type="PANTHER" id="PTHR30146:SF109">
    <property type="entry name" value="HTH-TYPE TRANSCRIPTIONAL REGULATOR GALS"/>
    <property type="match status" value="1"/>
</dbReference>
<evidence type="ECO:0000256" key="1">
    <source>
        <dbReference type="ARBA" id="ARBA00023015"/>
    </source>
</evidence>
<evidence type="ECO:0000313" key="5">
    <source>
        <dbReference type="EMBL" id="HIZ61296.1"/>
    </source>
</evidence>
<reference evidence="5" key="1">
    <citation type="journal article" date="2021" name="PeerJ">
        <title>Extensive microbial diversity within the chicken gut microbiome revealed by metagenomics and culture.</title>
        <authorList>
            <person name="Gilroy R."/>
            <person name="Ravi A."/>
            <person name="Getino M."/>
            <person name="Pursley I."/>
            <person name="Horton D.L."/>
            <person name="Alikhan N.F."/>
            <person name="Baker D."/>
            <person name="Gharbi K."/>
            <person name="Hall N."/>
            <person name="Watson M."/>
            <person name="Adriaenssens E.M."/>
            <person name="Foster-Nyarko E."/>
            <person name="Jarju S."/>
            <person name="Secka A."/>
            <person name="Antonio M."/>
            <person name="Oren A."/>
            <person name="Chaudhuri R.R."/>
            <person name="La Ragione R."/>
            <person name="Hildebrand F."/>
            <person name="Pallen M.J."/>
        </authorList>
    </citation>
    <scope>NUCLEOTIDE SEQUENCE</scope>
    <source>
        <strain evidence="5">CHK188-11489</strain>
    </source>
</reference>
<evidence type="ECO:0000259" key="4">
    <source>
        <dbReference type="PROSITE" id="PS50932"/>
    </source>
</evidence>
<dbReference type="PROSITE" id="PS50932">
    <property type="entry name" value="HTH_LACI_2"/>
    <property type="match status" value="1"/>
</dbReference>
<evidence type="ECO:0000313" key="6">
    <source>
        <dbReference type="Proteomes" id="UP000824105"/>
    </source>
</evidence>
<dbReference type="SMART" id="SM00354">
    <property type="entry name" value="HTH_LACI"/>
    <property type="match status" value="1"/>
</dbReference>
<dbReference type="InterPro" id="IPR000843">
    <property type="entry name" value="HTH_LacI"/>
</dbReference>
<keyword evidence="2" id="KW-0238">DNA-binding</keyword>
<dbReference type="GO" id="GO:0003700">
    <property type="term" value="F:DNA-binding transcription factor activity"/>
    <property type="evidence" value="ECO:0007669"/>
    <property type="project" value="TreeGrafter"/>
</dbReference>
<protein>
    <submittedName>
        <fullName evidence="5">LacI family transcriptional regulator</fullName>
    </submittedName>
</protein>
<dbReference type="PANTHER" id="PTHR30146">
    <property type="entry name" value="LACI-RELATED TRANSCRIPTIONAL REPRESSOR"/>
    <property type="match status" value="1"/>
</dbReference>
<gene>
    <name evidence="5" type="ORF">H9724_00780</name>
</gene>
<dbReference type="InterPro" id="IPR046335">
    <property type="entry name" value="LacI/GalR-like_sensor"/>
</dbReference>
<name>A0A9D2JNF5_9FIRM</name>
<dbReference type="Proteomes" id="UP000824105">
    <property type="component" value="Unassembled WGS sequence"/>
</dbReference>
<reference evidence="5" key="2">
    <citation type="submission" date="2021-04" db="EMBL/GenBank/DDBJ databases">
        <authorList>
            <person name="Gilroy R."/>
        </authorList>
    </citation>
    <scope>NUCLEOTIDE SEQUENCE</scope>
    <source>
        <strain evidence="5">CHK188-11489</strain>
    </source>
</reference>
<sequence length="332" mass="35643">MERTMNIYDIAREAGVSIATVSRVLNHKNTVSPATRARVEQVLAQHSYTPSAIARGLVSKSMRTVAILTVDIRFPHYANTAYTIEREFSHRGYDVLLCNTGGDRDTVLRYLRAVLKKQVDGIVLVGSVFNEICHGEEMRSLLCRVPIVLANGKLDLPGASSVLVDDRAGVALAVDHLVSRGRRHLFYIQDKYTTSAEDKCAGFLQAMERAGLDPAGRVVRTHDTLEDGMQAARDILAGDLPCDAIVCGEDLTAAGALKALLRDGVAVPGQVAVTGYNNSAYAYLCEPVLTTVDNKGEQAAQLCVQLLGSCIEKGGSAATVTIQPELVAGKTS</sequence>
<dbReference type="PROSITE" id="PS00356">
    <property type="entry name" value="HTH_LACI_1"/>
    <property type="match status" value="1"/>
</dbReference>
<dbReference type="Pfam" id="PF13377">
    <property type="entry name" value="Peripla_BP_3"/>
    <property type="match status" value="1"/>
</dbReference>
<dbReference type="InterPro" id="IPR010982">
    <property type="entry name" value="Lambda_DNA-bd_dom_sf"/>
</dbReference>
<comment type="caution">
    <text evidence="5">The sequence shown here is derived from an EMBL/GenBank/DDBJ whole genome shotgun (WGS) entry which is preliminary data.</text>
</comment>
<feature type="domain" description="HTH lacI-type" evidence="4">
    <location>
        <begin position="5"/>
        <end position="59"/>
    </location>
</feature>
<organism evidence="5 6">
    <name type="scientific">Candidatus Gemmiger avistercoris</name>
    <dbReference type="NCBI Taxonomy" id="2838606"/>
    <lineage>
        <taxon>Bacteria</taxon>
        <taxon>Bacillati</taxon>
        <taxon>Bacillota</taxon>
        <taxon>Clostridia</taxon>
        <taxon>Eubacteriales</taxon>
        <taxon>Gemmiger</taxon>
    </lineage>
</organism>
<dbReference type="AlphaFoldDB" id="A0A9D2JNF5"/>
<dbReference type="PRINTS" id="PR00036">
    <property type="entry name" value="HTHLACI"/>
</dbReference>
<dbReference type="GO" id="GO:0000976">
    <property type="term" value="F:transcription cis-regulatory region binding"/>
    <property type="evidence" value="ECO:0007669"/>
    <property type="project" value="TreeGrafter"/>
</dbReference>
<dbReference type="InterPro" id="IPR028082">
    <property type="entry name" value="Peripla_BP_I"/>
</dbReference>
<dbReference type="CDD" id="cd06267">
    <property type="entry name" value="PBP1_LacI_sugar_binding-like"/>
    <property type="match status" value="1"/>
</dbReference>
<dbReference type="Gene3D" id="1.10.260.40">
    <property type="entry name" value="lambda repressor-like DNA-binding domains"/>
    <property type="match status" value="1"/>
</dbReference>
<dbReference type="Gene3D" id="3.40.50.2300">
    <property type="match status" value="2"/>
</dbReference>
<evidence type="ECO:0000256" key="3">
    <source>
        <dbReference type="ARBA" id="ARBA00023163"/>
    </source>
</evidence>
<evidence type="ECO:0000256" key="2">
    <source>
        <dbReference type="ARBA" id="ARBA00023125"/>
    </source>
</evidence>